<proteinExistence type="predicted"/>
<dbReference type="EMBL" id="HBKP01006737">
    <property type="protein sequence ID" value="CAE2210162.1"/>
    <property type="molecule type" value="Transcribed_RNA"/>
</dbReference>
<reference evidence="2" key="1">
    <citation type="submission" date="2021-01" db="EMBL/GenBank/DDBJ databases">
        <authorList>
            <person name="Corre E."/>
            <person name="Pelletier E."/>
            <person name="Niang G."/>
            <person name="Scheremetjew M."/>
            <person name="Finn R."/>
            <person name="Kale V."/>
            <person name="Holt S."/>
            <person name="Cochrane G."/>
            <person name="Meng A."/>
            <person name="Brown T."/>
            <person name="Cohen L."/>
        </authorList>
    </citation>
    <scope>NUCLEOTIDE SEQUENCE</scope>
    <source>
        <strain evidence="2">DIVA3 518/3/11/1/6</strain>
    </source>
</reference>
<evidence type="ECO:0000313" key="2">
    <source>
        <dbReference type="EMBL" id="CAE2210162.1"/>
    </source>
</evidence>
<sequence length="128" mass="14791">MFTRASYTLIRQTVGGRSTLVGRFATNGKDPYDSDQKDAYSRKIYNEKERWENLTDKIHQEREEGKNQKKSMDGPERIEIESQEPTSDGLTNSDICREPIPTTMGREMQEQAWESINRKPPPPPSDLE</sequence>
<gene>
    <name evidence="2" type="ORF">VSP0166_LOCUS4876</name>
</gene>
<feature type="compositionally biased region" description="Basic and acidic residues" evidence="1">
    <location>
        <begin position="56"/>
        <end position="80"/>
    </location>
</feature>
<feature type="region of interest" description="Disordered" evidence="1">
    <location>
        <begin position="56"/>
        <end position="128"/>
    </location>
</feature>
<protein>
    <submittedName>
        <fullName evidence="2">Uncharacterized protein</fullName>
    </submittedName>
</protein>
<name>A0A7S4MAA0_9EUKA</name>
<accession>A0A7S4MAA0</accession>
<evidence type="ECO:0000256" key="1">
    <source>
        <dbReference type="SAM" id="MobiDB-lite"/>
    </source>
</evidence>
<dbReference type="AlphaFoldDB" id="A0A7S4MAA0"/>
<feature type="compositionally biased region" description="Polar residues" evidence="1">
    <location>
        <begin position="83"/>
        <end position="94"/>
    </location>
</feature>
<feature type="compositionally biased region" description="Pro residues" evidence="1">
    <location>
        <begin position="119"/>
        <end position="128"/>
    </location>
</feature>
<organism evidence="2">
    <name type="scientific">Vannella robusta</name>
    <dbReference type="NCBI Taxonomy" id="1487602"/>
    <lineage>
        <taxon>Eukaryota</taxon>
        <taxon>Amoebozoa</taxon>
        <taxon>Discosea</taxon>
        <taxon>Flabellinia</taxon>
        <taxon>Vannellidae</taxon>
        <taxon>Vannella</taxon>
    </lineage>
</organism>